<dbReference type="InterPro" id="IPR011009">
    <property type="entry name" value="Kinase-like_dom_sf"/>
</dbReference>
<dbReference type="SUPFAM" id="SSF56112">
    <property type="entry name" value="Protein kinase-like (PK-like)"/>
    <property type="match status" value="1"/>
</dbReference>
<sequence>MKGGGKCSGDPMKITGMQIGKYYIGECAYSGNFYVYKVCSPSDITDCDDLLAKVYKITEKGWITEKVLETETAHMYYINSLGIAPKFYGLKFINYNDGLYGILLMEHYGGKDLKNSGTLDELLHDLTESGYDMTIDEKGIKSKIKQLLDILYDHNLQYNDLHSHNFLYKKIDDTYEFKIIDFGDVTVIPADKRIRRNYEIEIVSTKGSIDVSRGGGKKYKRKSKTRKYFKLHE</sequence>
<protein>
    <recommendedName>
        <fullName evidence="2">Protein kinase domain-containing protein</fullName>
    </recommendedName>
</protein>
<name>A0A6C0B8J7_9ZZZZ</name>
<dbReference type="Gene3D" id="1.10.510.10">
    <property type="entry name" value="Transferase(Phosphotransferase) domain 1"/>
    <property type="match status" value="1"/>
</dbReference>
<dbReference type="AlphaFoldDB" id="A0A6C0B8J7"/>
<evidence type="ECO:0000313" key="1">
    <source>
        <dbReference type="EMBL" id="QHS88362.1"/>
    </source>
</evidence>
<dbReference type="EMBL" id="MN739095">
    <property type="protein sequence ID" value="QHS88362.1"/>
    <property type="molecule type" value="Genomic_DNA"/>
</dbReference>
<proteinExistence type="predicted"/>
<evidence type="ECO:0008006" key="2">
    <source>
        <dbReference type="Google" id="ProtNLM"/>
    </source>
</evidence>
<accession>A0A6C0B8J7</accession>
<organism evidence="1">
    <name type="scientific">viral metagenome</name>
    <dbReference type="NCBI Taxonomy" id="1070528"/>
    <lineage>
        <taxon>unclassified sequences</taxon>
        <taxon>metagenomes</taxon>
        <taxon>organismal metagenomes</taxon>
    </lineage>
</organism>
<reference evidence="1" key="1">
    <citation type="journal article" date="2020" name="Nature">
        <title>Giant virus diversity and host interactions through global metagenomics.</title>
        <authorList>
            <person name="Schulz F."/>
            <person name="Roux S."/>
            <person name="Paez-Espino D."/>
            <person name="Jungbluth S."/>
            <person name="Walsh D.A."/>
            <person name="Denef V.J."/>
            <person name="McMahon K.D."/>
            <person name="Konstantinidis K.T."/>
            <person name="Eloe-Fadrosh E.A."/>
            <person name="Kyrpides N.C."/>
            <person name="Woyke T."/>
        </authorList>
    </citation>
    <scope>NUCLEOTIDE SEQUENCE</scope>
    <source>
        <strain evidence="1">GVMAG-M-3300010158-55</strain>
    </source>
</reference>